<evidence type="ECO:0000313" key="3">
    <source>
        <dbReference type="Proteomes" id="UP000822688"/>
    </source>
</evidence>
<sequence>MLCILSVMSWLVISAFSFKRFLSNVGRRGCVSKDRNKLKEVGPFLVTLEAGN</sequence>
<accession>A0A8T0HY33</accession>
<comment type="caution">
    <text evidence="2">The sequence shown here is derived from an EMBL/GenBank/DDBJ whole genome shotgun (WGS) entry which is preliminary data.</text>
</comment>
<proteinExistence type="predicted"/>
<organism evidence="2 3">
    <name type="scientific">Ceratodon purpureus</name>
    <name type="common">Fire moss</name>
    <name type="synonym">Dicranum purpureum</name>
    <dbReference type="NCBI Taxonomy" id="3225"/>
    <lineage>
        <taxon>Eukaryota</taxon>
        <taxon>Viridiplantae</taxon>
        <taxon>Streptophyta</taxon>
        <taxon>Embryophyta</taxon>
        <taxon>Bryophyta</taxon>
        <taxon>Bryophytina</taxon>
        <taxon>Bryopsida</taxon>
        <taxon>Dicranidae</taxon>
        <taxon>Pseudoditrichales</taxon>
        <taxon>Ditrichaceae</taxon>
        <taxon>Ceratodon</taxon>
    </lineage>
</organism>
<dbReference type="Proteomes" id="UP000822688">
    <property type="component" value="Chromosome V"/>
</dbReference>
<keyword evidence="1" id="KW-0732">Signal</keyword>
<protein>
    <submittedName>
        <fullName evidence="2">Uncharacterized protein</fullName>
    </submittedName>
</protein>
<name>A0A8T0HY33_CERPU</name>
<dbReference type="AlphaFoldDB" id="A0A8T0HY33"/>
<reference evidence="2" key="1">
    <citation type="submission" date="2020-06" db="EMBL/GenBank/DDBJ databases">
        <title>WGS assembly of Ceratodon purpureus strain R40.</title>
        <authorList>
            <person name="Carey S.B."/>
            <person name="Jenkins J."/>
            <person name="Shu S."/>
            <person name="Lovell J.T."/>
            <person name="Sreedasyam A."/>
            <person name="Maumus F."/>
            <person name="Tiley G.P."/>
            <person name="Fernandez-Pozo N."/>
            <person name="Barry K."/>
            <person name="Chen C."/>
            <person name="Wang M."/>
            <person name="Lipzen A."/>
            <person name="Daum C."/>
            <person name="Saski C.A."/>
            <person name="Payton A.C."/>
            <person name="Mcbreen J.C."/>
            <person name="Conrad R.E."/>
            <person name="Kollar L.M."/>
            <person name="Olsson S."/>
            <person name="Huttunen S."/>
            <person name="Landis J.B."/>
            <person name="Wickett N.J."/>
            <person name="Johnson M.G."/>
            <person name="Rensing S.A."/>
            <person name="Grimwood J."/>
            <person name="Schmutz J."/>
            <person name="Mcdaniel S.F."/>
        </authorList>
    </citation>
    <scope>NUCLEOTIDE SEQUENCE</scope>
    <source>
        <strain evidence="2">R40</strain>
    </source>
</reference>
<feature type="signal peptide" evidence="1">
    <location>
        <begin position="1"/>
        <end position="17"/>
    </location>
</feature>
<keyword evidence="3" id="KW-1185">Reference proteome</keyword>
<gene>
    <name evidence="2" type="ORF">KC19_VG332900</name>
</gene>
<feature type="chain" id="PRO_5035825983" evidence="1">
    <location>
        <begin position="18"/>
        <end position="52"/>
    </location>
</feature>
<evidence type="ECO:0000313" key="2">
    <source>
        <dbReference type="EMBL" id="KAG0575278.1"/>
    </source>
</evidence>
<dbReference type="EMBL" id="CM026426">
    <property type="protein sequence ID" value="KAG0575278.1"/>
    <property type="molecule type" value="Genomic_DNA"/>
</dbReference>
<evidence type="ECO:0000256" key="1">
    <source>
        <dbReference type="SAM" id="SignalP"/>
    </source>
</evidence>